<evidence type="ECO:0000313" key="1">
    <source>
        <dbReference type="EMBL" id="WWD80786.1"/>
    </source>
</evidence>
<protein>
    <recommendedName>
        <fullName evidence="3">OsmC family protein</fullName>
    </recommendedName>
</protein>
<organism evidence="1 2">
    <name type="scientific">Alkalicoccus halolimnae</name>
    <dbReference type="NCBI Taxonomy" id="1667239"/>
    <lineage>
        <taxon>Bacteria</taxon>
        <taxon>Bacillati</taxon>
        <taxon>Bacillota</taxon>
        <taxon>Bacilli</taxon>
        <taxon>Bacillales</taxon>
        <taxon>Bacillaceae</taxon>
        <taxon>Alkalicoccus</taxon>
    </lineage>
</organism>
<dbReference type="EMBL" id="CP144914">
    <property type="protein sequence ID" value="WWD80786.1"/>
    <property type="molecule type" value="Genomic_DNA"/>
</dbReference>
<sequence length="74" mass="8062">MSGKMRFEVSGKAKNMTAELQAKNHTIIIDEPAEMGGADKGQDPLSNMLASLAGCENVIANMVAKEMMFRFKQV</sequence>
<evidence type="ECO:0008006" key="3">
    <source>
        <dbReference type="Google" id="ProtNLM"/>
    </source>
</evidence>
<reference evidence="1 2" key="1">
    <citation type="submission" date="2024-01" db="EMBL/GenBank/DDBJ databases">
        <title>Complete Genome Sequence of Alkalicoccus halolimnae BZ-SZ-XJ29T, a Moderately Halophilic Bacterium Isolated from a Salt Lake.</title>
        <authorList>
            <person name="Zhao B."/>
        </authorList>
    </citation>
    <scope>NUCLEOTIDE SEQUENCE [LARGE SCALE GENOMIC DNA]</scope>
    <source>
        <strain evidence="1 2">BZ-SZ-XJ29</strain>
    </source>
</reference>
<gene>
    <name evidence="1" type="ORF">FTX54_004300</name>
</gene>
<dbReference type="RefSeq" id="WP_338485459.1">
    <property type="nucleotide sequence ID" value="NZ_CP144914.1"/>
</dbReference>
<proteinExistence type="predicted"/>
<dbReference type="SUPFAM" id="SSF82784">
    <property type="entry name" value="OsmC-like"/>
    <property type="match status" value="1"/>
</dbReference>
<dbReference type="InterPro" id="IPR015946">
    <property type="entry name" value="KH_dom-like_a/b"/>
</dbReference>
<dbReference type="Proteomes" id="UP000321816">
    <property type="component" value="Chromosome"/>
</dbReference>
<evidence type="ECO:0000313" key="2">
    <source>
        <dbReference type="Proteomes" id="UP000321816"/>
    </source>
</evidence>
<dbReference type="Gene3D" id="3.30.300.20">
    <property type="match status" value="1"/>
</dbReference>
<dbReference type="InterPro" id="IPR036102">
    <property type="entry name" value="OsmC/Ohrsf"/>
</dbReference>
<accession>A0AAJ8N3H1</accession>
<keyword evidence="2" id="KW-1185">Reference proteome</keyword>
<dbReference type="AlphaFoldDB" id="A0AAJ8N3H1"/>
<name>A0AAJ8N3H1_9BACI</name>
<dbReference type="KEGG" id="ahal:FTX54_004300"/>